<dbReference type="InterPro" id="IPR050238">
    <property type="entry name" value="DNA_Rep/Repair_Clamp_Loader"/>
</dbReference>
<protein>
    <submittedName>
        <fullName evidence="3">Subunit of heteropentameric Replication factor C (RF-C)</fullName>
    </submittedName>
</protein>
<dbReference type="SMART" id="SM00382">
    <property type="entry name" value="AAA"/>
    <property type="match status" value="1"/>
</dbReference>
<evidence type="ECO:0000313" key="3">
    <source>
        <dbReference type="EMBL" id="MES1919406.1"/>
    </source>
</evidence>
<dbReference type="CDD" id="cd00009">
    <property type="entry name" value="AAA"/>
    <property type="match status" value="1"/>
</dbReference>
<dbReference type="PANTHER" id="PTHR11669">
    <property type="entry name" value="REPLICATION FACTOR C / DNA POLYMERASE III GAMMA-TAU SUBUNIT"/>
    <property type="match status" value="1"/>
</dbReference>
<name>A0ABV2AI97_9EUKA</name>
<evidence type="ECO:0000256" key="1">
    <source>
        <dbReference type="ARBA" id="ARBA00005378"/>
    </source>
</evidence>
<dbReference type="Gene3D" id="3.40.50.300">
    <property type="entry name" value="P-loop containing nucleotide triphosphate hydrolases"/>
    <property type="match status" value="1"/>
</dbReference>
<dbReference type="SUPFAM" id="SSF52540">
    <property type="entry name" value="P-loop containing nucleoside triphosphate hydrolases"/>
    <property type="match status" value="1"/>
</dbReference>
<organism evidence="3 4">
    <name type="scientific">Bonamia ostreae</name>
    <dbReference type="NCBI Taxonomy" id="126728"/>
    <lineage>
        <taxon>Eukaryota</taxon>
        <taxon>Sar</taxon>
        <taxon>Rhizaria</taxon>
        <taxon>Endomyxa</taxon>
        <taxon>Ascetosporea</taxon>
        <taxon>Haplosporida</taxon>
        <taxon>Bonamia</taxon>
    </lineage>
</organism>
<accession>A0ABV2AI97</accession>
<dbReference type="InterPro" id="IPR000629">
    <property type="entry name" value="RNA-helicase_DEAD-box_CS"/>
</dbReference>
<dbReference type="PROSITE" id="PS00039">
    <property type="entry name" value="DEAD_ATP_HELICASE"/>
    <property type="match status" value="1"/>
</dbReference>
<dbReference type="PANTHER" id="PTHR11669:SF5">
    <property type="entry name" value="REPLICATION FACTOR C SUBUNIT 2"/>
    <property type="match status" value="1"/>
</dbReference>
<reference evidence="3 4" key="1">
    <citation type="journal article" date="2024" name="BMC Biol.">
        <title>Comparative genomics of Ascetosporea gives new insight into the evolutionary basis for animal parasitism in Rhizaria.</title>
        <authorList>
            <person name="Hiltunen Thoren M."/>
            <person name="Onut-Brannstrom I."/>
            <person name="Alfjorden A."/>
            <person name="Peckova H."/>
            <person name="Swords F."/>
            <person name="Hooper C."/>
            <person name="Holzer A.S."/>
            <person name="Bass D."/>
            <person name="Burki F."/>
        </authorList>
    </citation>
    <scope>NUCLEOTIDE SEQUENCE [LARGE SCALE GENOMIC DNA]</scope>
    <source>
        <strain evidence="3">20-A016</strain>
    </source>
</reference>
<sequence>MELPWLEKYRPKNLNQIVGNDLVIDRLKSIAETGNMTNLLLSGPPGIGKTTTIICLAKKLLGSDYKKAVLELNASDERGIDVVRNKVKNFAKTKVGLPKGRHKLIILDEADNITSSAQNALRRTMEV</sequence>
<dbReference type="Pfam" id="PF00004">
    <property type="entry name" value="AAA"/>
    <property type="match status" value="1"/>
</dbReference>
<dbReference type="InterPro" id="IPR003593">
    <property type="entry name" value="AAA+_ATPase"/>
</dbReference>
<gene>
    <name evidence="3" type="primary">RFC2</name>
    <name evidence="3" type="ORF">MHBO_001244</name>
</gene>
<proteinExistence type="inferred from homology"/>
<keyword evidence="4" id="KW-1185">Reference proteome</keyword>
<feature type="domain" description="AAA+ ATPase" evidence="2">
    <location>
        <begin position="35"/>
        <end position="126"/>
    </location>
</feature>
<evidence type="ECO:0000313" key="4">
    <source>
        <dbReference type="Proteomes" id="UP001439008"/>
    </source>
</evidence>
<dbReference type="EMBL" id="JBDODL010000280">
    <property type="protein sequence ID" value="MES1919406.1"/>
    <property type="molecule type" value="Genomic_DNA"/>
</dbReference>
<dbReference type="InterPro" id="IPR027417">
    <property type="entry name" value="P-loop_NTPase"/>
</dbReference>
<comment type="caution">
    <text evidence="3">The sequence shown here is derived from an EMBL/GenBank/DDBJ whole genome shotgun (WGS) entry which is preliminary data.</text>
</comment>
<dbReference type="InterPro" id="IPR003959">
    <property type="entry name" value="ATPase_AAA_core"/>
</dbReference>
<comment type="similarity">
    <text evidence="1">Belongs to the activator 1 small subunits family.</text>
</comment>
<evidence type="ECO:0000259" key="2">
    <source>
        <dbReference type="SMART" id="SM00382"/>
    </source>
</evidence>
<dbReference type="Proteomes" id="UP001439008">
    <property type="component" value="Unassembled WGS sequence"/>
</dbReference>